<comment type="caution">
    <text evidence="6">The sequence shown here is derived from an EMBL/GenBank/DDBJ whole genome shotgun (WGS) entry which is preliminary data.</text>
</comment>
<dbReference type="SUPFAM" id="SSF57903">
    <property type="entry name" value="FYVE/PHD zinc finger"/>
    <property type="match status" value="1"/>
</dbReference>
<proteinExistence type="predicted"/>
<dbReference type="GO" id="GO:0140042">
    <property type="term" value="P:lipid droplet formation"/>
    <property type="evidence" value="ECO:0007669"/>
    <property type="project" value="TreeGrafter"/>
</dbReference>
<protein>
    <recommendedName>
        <fullName evidence="5">FYVE-type domain-containing protein</fullName>
    </recommendedName>
</protein>
<gene>
    <name evidence="6" type="ORF">BLA29_009574</name>
</gene>
<evidence type="ECO:0000259" key="5">
    <source>
        <dbReference type="PROSITE" id="PS50178"/>
    </source>
</evidence>
<dbReference type="Pfam" id="PF01363">
    <property type="entry name" value="FYVE"/>
    <property type="match status" value="1"/>
</dbReference>
<dbReference type="InterPro" id="IPR000306">
    <property type="entry name" value="Znf_FYVE"/>
</dbReference>
<dbReference type="Proteomes" id="UP000194236">
    <property type="component" value="Unassembled WGS sequence"/>
</dbReference>
<dbReference type="CDD" id="cd15734">
    <property type="entry name" value="FYVE_ZFYV1"/>
    <property type="match status" value="1"/>
</dbReference>
<organism evidence="6 7">
    <name type="scientific">Euroglyphus maynei</name>
    <name type="common">Mayne's house dust mite</name>
    <dbReference type="NCBI Taxonomy" id="6958"/>
    <lineage>
        <taxon>Eukaryota</taxon>
        <taxon>Metazoa</taxon>
        <taxon>Ecdysozoa</taxon>
        <taxon>Arthropoda</taxon>
        <taxon>Chelicerata</taxon>
        <taxon>Arachnida</taxon>
        <taxon>Acari</taxon>
        <taxon>Acariformes</taxon>
        <taxon>Sarcoptiformes</taxon>
        <taxon>Astigmata</taxon>
        <taxon>Psoroptidia</taxon>
        <taxon>Analgoidea</taxon>
        <taxon>Pyroglyphidae</taxon>
        <taxon>Pyroglyphinae</taxon>
        <taxon>Euroglyphus</taxon>
    </lineage>
</organism>
<evidence type="ECO:0000256" key="4">
    <source>
        <dbReference type="PROSITE-ProRule" id="PRU00091"/>
    </source>
</evidence>
<evidence type="ECO:0000313" key="7">
    <source>
        <dbReference type="Proteomes" id="UP000194236"/>
    </source>
</evidence>
<accession>A0A1Y3B3E0</accession>
<dbReference type="PROSITE" id="PS50178">
    <property type="entry name" value="ZF_FYVE"/>
    <property type="match status" value="1"/>
</dbReference>
<feature type="domain" description="FYVE-type" evidence="5">
    <location>
        <begin position="35"/>
        <end position="95"/>
    </location>
</feature>
<dbReference type="OrthoDB" id="68108at2759"/>
<dbReference type="InterPro" id="IPR017455">
    <property type="entry name" value="Znf_FYVE-rel"/>
</dbReference>
<sequence length="98" mass="11113">MSEALQTTLGSVLQTIDYSLGWIKDSARPDYWIPDKDITNCNRCKLEFNEKIPIHHCRACGQGVCDDCSQQRKMVPSRGWDHPVRVCDECAAKKTVSI</sequence>
<dbReference type="AlphaFoldDB" id="A0A1Y3B3E0"/>
<dbReference type="GO" id="GO:0043325">
    <property type="term" value="F:phosphatidylinositol-3,4-bisphosphate binding"/>
    <property type="evidence" value="ECO:0007669"/>
    <property type="project" value="TreeGrafter"/>
</dbReference>
<evidence type="ECO:0000313" key="6">
    <source>
        <dbReference type="EMBL" id="OTF75340.1"/>
    </source>
</evidence>
<keyword evidence="7" id="KW-1185">Reference proteome</keyword>
<dbReference type="GO" id="GO:0008270">
    <property type="term" value="F:zinc ion binding"/>
    <property type="evidence" value="ECO:0007669"/>
    <property type="project" value="UniProtKB-KW"/>
</dbReference>
<dbReference type="InterPro" id="IPR013083">
    <property type="entry name" value="Znf_RING/FYVE/PHD"/>
</dbReference>
<name>A0A1Y3B3E0_EURMA</name>
<dbReference type="InterPro" id="IPR011011">
    <property type="entry name" value="Znf_FYVE_PHD"/>
</dbReference>
<evidence type="ECO:0000256" key="1">
    <source>
        <dbReference type="ARBA" id="ARBA00022723"/>
    </source>
</evidence>
<keyword evidence="1" id="KW-0479">Metal-binding</keyword>
<evidence type="ECO:0000256" key="3">
    <source>
        <dbReference type="ARBA" id="ARBA00022833"/>
    </source>
</evidence>
<dbReference type="GO" id="GO:0032266">
    <property type="term" value="F:phosphatidylinositol-3-phosphate binding"/>
    <property type="evidence" value="ECO:0007669"/>
    <property type="project" value="TreeGrafter"/>
</dbReference>
<dbReference type="GO" id="GO:0005547">
    <property type="term" value="F:phosphatidylinositol-3,4,5-trisphosphate binding"/>
    <property type="evidence" value="ECO:0007669"/>
    <property type="project" value="TreeGrafter"/>
</dbReference>
<keyword evidence="3" id="KW-0862">Zinc</keyword>
<dbReference type="PANTHER" id="PTHR46624">
    <property type="entry name" value="AGAP002036-PA"/>
    <property type="match status" value="1"/>
</dbReference>
<dbReference type="GO" id="GO:0005811">
    <property type="term" value="C:lipid droplet"/>
    <property type="evidence" value="ECO:0007669"/>
    <property type="project" value="TreeGrafter"/>
</dbReference>
<reference evidence="6 7" key="1">
    <citation type="submission" date="2017-03" db="EMBL/GenBank/DDBJ databases">
        <title>Genome Survey of Euroglyphus maynei.</title>
        <authorList>
            <person name="Arlian L.G."/>
            <person name="Morgan M.S."/>
            <person name="Rider S.D."/>
        </authorList>
    </citation>
    <scope>NUCLEOTIDE SEQUENCE [LARGE SCALE GENOMIC DNA]</scope>
    <source>
        <strain evidence="6">Arlian Lab</strain>
        <tissue evidence="6">Whole body</tissue>
    </source>
</reference>
<dbReference type="Gene3D" id="3.30.40.10">
    <property type="entry name" value="Zinc/RING finger domain, C3HC4 (zinc finger)"/>
    <property type="match status" value="1"/>
</dbReference>
<evidence type="ECO:0000256" key="2">
    <source>
        <dbReference type="ARBA" id="ARBA00022771"/>
    </source>
</evidence>
<dbReference type="EMBL" id="MUJZ01042463">
    <property type="protein sequence ID" value="OTF75340.1"/>
    <property type="molecule type" value="Genomic_DNA"/>
</dbReference>
<dbReference type="SMART" id="SM00064">
    <property type="entry name" value="FYVE"/>
    <property type="match status" value="1"/>
</dbReference>
<dbReference type="PANTHER" id="PTHR46624:SF4">
    <property type="entry name" value="FYVE-TYPE DOMAIN-CONTAINING PROTEIN"/>
    <property type="match status" value="1"/>
</dbReference>
<dbReference type="GO" id="GO:0005545">
    <property type="term" value="F:1-phosphatidylinositol binding"/>
    <property type="evidence" value="ECO:0007669"/>
    <property type="project" value="TreeGrafter"/>
</dbReference>
<keyword evidence="2 4" id="KW-0863">Zinc-finger</keyword>
<dbReference type="InterPro" id="IPR042427">
    <property type="entry name" value="ZFYV1"/>
</dbReference>